<evidence type="ECO:0000313" key="11">
    <source>
        <dbReference type="Proteomes" id="UP000177723"/>
    </source>
</evidence>
<feature type="transmembrane region" description="Helical" evidence="8">
    <location>
        <begin position="394"/>
        <end position="413"/>
    </location>
</feature>
<dbReference type="GO" id="GO:0009103">
    <property type="term" value="P:lipopolysaccharide biosynthetic process"/>
    <property type="evidence" value="ECO:0007669"/>
    <property type="project" value="UniProtKB-ARBA"/>
</dbReference>
<organism evidence="10 11">
    <name type="scientific">Candidatus Giovannonibacteria bacterium RIFCSPHIGHO2_12_FULL_43_15</name>
    <dbReference type="NCBI Taxonomy" id="1798341"/>
    <lineage>
        <taxon>Bacteria</taxon>
        <taxon>Candidatus Giovannoniibacteriota</taxon>
    </lineage>
</organism>
<keyword evidence="2" id="KW-1003">Cell membrane</keyword>
<feature type="domain" description="Glycosyltransferase RgtA/B/C/D-like" evidence="9">
    <location>
        <begin position="68"/>
        <end position="224"/>
    </location>
</feature>
<dbReference type="GO" id="GO:0005886">
    <property type="term" value="C:plasma membrane"/>
    <property type="evidence" value="ECO:0007669"/>
    <property type="project" value="UniProtKB-SubCell"/>
</dbReference>
<proteinExistence type="predicted"/>
<dbReference type="InterPro" id="IPR038731">
    <property type="entry name" value="RgtA/B/C-like"/>
</dbReference>
<gene>
    <name evidence="10" type="ORF">A3F23_03360</name>
</gene>
<evidence type="ECO:0000256" key="1">
    <source>
        <dbReference type="ARBA" id="ARBA00004651"/>
    </source>
</evidence>
<evidence type="ECO:0000259" key="9">
    <source>
        <dbReference type="Pfam" id="PF13231"/>
    </source>
</evidence>
<comment type="caution">
    <text evidence="10">The sequence shown here is derived from an EMBL/GenBank/DDBJ whole genome shotgun (WGS) entry which is preliminary data.</text>
</comment>
<dbReference type="PANTHER" id="PTHR33908:SF11">
    <property type="entry name" value="MEMBRANE PROTEIN"/>
    <property type="match status" value="1"/>
</dbReference>
<evidence type="ECO:0000256" key="7">
    <source>
        <dbReference type="ARBA" id="ARBA00023136"/>
    </source>
</evidence>
<feature type="transmembrane region" description="Helical" evidence="8">
    <location>
        <begin position="185"/>
        <end position="202"/>
    </location>
</feature>
<evidence type="ECO:0000256" key="4">
    <source>
        <dbReference type="ARBA" id="ARBA00022679"/>
    </source>
</evidence>
<feature type="transmembrane region" description="Helical" evidence="8">
    <location>
        <begin position="320"/>
        <end position="338"/>
    </location>
</feature>
<name>A0A1F5WQQ4_9BACT</name>
<feature type="transmembrane region" description="Helical" evidence="8">
    <location>
        <begin position="214"/>
        <end position="234"/>
    </location>
</feature>
<evidence type="ECO:0000313" key="10">
    <source>
        <dbReference type="EMBL" id="OGF78002.1"/>
    </source>
</evidence>
<evidence type="ECO:0000256" key="8">
    <source>
        <dbReference type="SAM" id="Phobius"/>
    </source>
</evidence>
<feature type="transmembrane region" description="Helical" evidence="8">
    <location>
        <begin position="136"/>
        <end position="154"/>
    </location>
</feature>
<dbReference type="GO" id="GO:0016763">
    <property type="term" value="F:pentosyltransferase activity"/>
    <property type="evidence" value="ECO:0007669"/>
    <property type="project" value="TreeGrafter"/>
</dbReference>
<feature type="transmembrane region" description="Helical" evidence="8">
    <location>
        <begin position="114"/>
        <end position="130"/>
    </location>
</feature>
<keyword evidence="4" id="KW-0808">Transferase</keyword>
<dbReference type="EMBL" id="MFHT01000007">
    <property type="protein sequence ID" value="OGF78002.1"/>
    <property type="molecule type" value="Genomic_DNA"/>
</dbReference>
<dbReference type="Proteomes" id="UP000177723">
    <property type="component" value="Unassembled WGS sequence"/>
</dbReference>
<feature type="transmembrane region" description="Helical" evidence="8">
    <location>
        <begin position="81"/>
        <end position="102"/>
    </location>
</feature>
<evidence type="ECO:0000256" key="5">
    <source>
        <dbReference type="ARBA" id="ARBA00022692"/>
    </source>
</evidence>
<feature type="transmembrane region" description="Helical" evidence="8">
    <location>
        <begin position="344"/>
        <end position="362"/>
    </location>
</feature>
<evidence type="ECO:0000256" key="6">
    <source>
        <dbReference type="ARBA" id="ARBA00022989"/>
    </source>
</evidence>
<keyword evidence="5 8" id="KW-0812">Transmembrane</keyword>
<feature type="transmembrane region" description="Helical" evidence="8">
    <location>
        <begin position="288"/>
        <end position="308"/>
    </location>
</feature>
<evidence type="ECO:0000256" key="3">
    <source>
        <dbReference type="ARBA" id="ARBA00022676"/>
    </source>
</evidence>
<comment type="subcellular location">
    <subcellularLocation>
        <location evidence="1">Cell membrane</location>
        <topology evidence="1">Multi-pass membrane protein</topology>
    </subcellularLocation>
</comment>
<dbReference type="InterPro" id="IPR050297">
    <property type="entry name" value="LipidA_mod_glycosyltrf_83"/>
</dbReference>
<dbReference type="AlphaFoldDB" id="A0A1F5WQQ4"/>
<reference evidence="10 11" key="1">
    <citation type="journal article" date="2016" name="Nat. Commun.">
        <title>Thousands of microbial genomes shed light on interconnected biogeochemical processes in an aquifer system.</title>
        <authorList>
            <person name="Anantharaman K."/>
            <person name="Brown C.T."/>
            <person name="Hug L.A."/>
            <person name="Sharon I."/>
            <person name="Castelle C.J."/>
            <person name="Probst A.J."/>
            <person name="Thomas B.C."/>
            <person name="Singh A."/>
            <person name="Wilkins M.J."/>
            <person name="Karaoz U."/>
            <person name="Brodie E.L."/>
            <person name="Williams K.H."/>
            <person name="Hubbard S.S."/>
            <person name="Banfield J.F."/>
        </authorList>
    </citation>
    <scope>NUCLEOTIDE SEQUENCE [LARGE SCALE GENOMIC DNA]</scope>
</reference>
<dbReference type="PANTHER" id="PTHR33908">
    <property type="entry name" value="MANNOSYLTRANSFERASE YKCB-RELATED"/>
    <property type="match status" value="1"/>
</dbReference>
<accession>A0A1F5WQQ4</accession>
<feature type="transmembrane region" description="Helical" evidence="8">
    <location>
        <begin position="161"/>
        <end position="179"/>
    </location>
</feature>
<sequence>MSGKTLLALLGILILATFLRFWDLGSTPPGLYPDEAMNGNNATEAIDNSNFEVFYRDNNGREGLFINIQALSISIFGNKPWALRGVSGIFGVLTVLGIFLLAREMFRSHKNRDRLALLSAFFLATSFWHINFSRIGFRAITAPFFLVWGLYFFFKFYNDTGTAQAQIISAAIGGLLFGLGFHSYIAYRAAPALLVPLTIFGWNKSRRDTCFPCLVLIFILFIAIAFIPLGLYFLDHPADFFGRTSQISIFSEPSPVKAFIVNAAKTIGMFWVYGDPNWRHNFSGAPELSVIVGIFFLIAIIISIKNIFRKTSEPLERFNSVFLLFWIVLMLLPVMISSEGLPHALRSIIAIPPVMILSAFGLEKTLEYSKKWLKQNKEQYPAYSGQLSRIGREFSLLLTVMIIAIAANAYDIYFNRWAPHPEVYAAFNTRDWNIVEYLNTLPDEVGKYVIIRDERLNSRTVTISSQSVLFGTNTFLAEVRLRKNFHYISEENLNAEFKKKLPENAVIVFLNKDDISFAASLVKKYSRIRLMVHGDFIALIIFPL</sequence>
<keyword evidence="3" id="KW-0328">Glycosyltransferase</keyword>
<evidence type="ECO:0000256" key="2">
    <source>
        <dbReference type="ARBA" id="ARBA00022475"/>
    </source>
</evidence>
<keyword evidence="7 8" id="KW-0472">Membrane</keyword>
<protein>
    <recommendedName>
        <fullName evidence="9">Glycosyltransferase RgtA/B/C/D-like domain-containing protein</fullName>
    </recommendedName>
</protein>
<keyword evidence="6 8" id="KW-1133">Transmembrane helix</keyword>
<dbReference type="Pfam" id="PF13231">
    <property type="entry name" value="PMT_2"/>
    <property type="match status" value="1"/>
</dbReference>